<comment type="subcellular location">
    <subcellularLocation>
        <location evidence="1">Cell membrane</location>
        <topology evidence="1">Peripheral membrane protein</topology>
        <orientation evidence="1">Cytoplasmic side</orientation>
    </subcellularLocation>
</comment>
<sequence length="70" mass="8237">MIRYTFILMIRIYQKFISPLFPGCCRFQPTCSSYFIEALQRKGLFKGFCLGCYRILRCNPFCEGGYDPVD</sequence>
<reference evidence="2 3" key="1">
    <citation type="submission" date="2019-08" db="EMBL/GenBank/DDBJ databases">
        <title>Complete genome sequence of Candidatus Uab amorphum.</title>
        <authorList>
            <person name="Shiratori T."/>
            <person name="Suzuki S."/>
            <person name="Kakizawa Y."/>
            <person name="Ishida K."/>
        </authorList>
    </citation>
    <scope>NUCLEOTIDE SEQUENCE [LARGE SCALE GENOMIC DNA]</scope>
    <source>
        <strain evidence="2 3">SRT547</strain>
    </source>
</reference>
<dbReference type="KEGG" id="uam:UABAM_06194"/>
<evidence type="ECO:0000256" key="1">
    <source>
        <dbReference type="HAMAP-Rule" id="MF_00386"/>
    </source>
</evidence>
<dbReference type="AlphaFoldDB" id="A0A5S9ITF5"/>
<dbReference type="EMBL" id="AP019860">
    <property type="protein sequence ID" value="BBM87779.1"/>
    <property type="molecule type" value="Genomic_DNA"/>
</dbReference>
<dbReference type="HAMAP" id="MF_00386">
    <property type="entry name" value="UPF0161_YidD"/>
    <property type="match status" value="1"/>
</dbReference>
<protein>
    <recommendedName>
        <fullName evidence="1">Putative membrane protein insertion efficiency factor</fullName>
    </recommendedName>
</protein>
<evidence type="ECO:0000313" key="3">
    <source>
        <dbReference type="Proteomes" id="UP000326354"/>
    </source>
</evidence>
<dbReference type="PANTHER" id="PTHR33383">
    <property type="entry name" value="MEMBRANE PROTEIN INSERTION EFFICIENCY FACTOR-RELATED"/>
    <property type="match status" value="1"/>
</dbReference>
<evidence type="ECO:0000313" key="2">
    <source>
        <dbReference type="EMBL" id="BBM87779.1"/>
    </source>
</evidence>
<dbReference type="InterPro" id="IPR002696">
    <property type="entry name" value="Membr_insert_effic_factor_YidD"/>
</dbReference>
<dbReference type="RefSeq" id="WP_261343938.1">
    <property type="nucleotide sequence ID" value="NZ_AP019860.1"/>
</dbReference>
<dbReference type="Proteomes" id="UP000326354">
    <property type="component" value="Chromosome"/>
</dbReference>
<dbReference type="GO" id="GO:0005886">
    <property type="term" value="C:plasma membrane"/>
    <property type="evidence" value="ECO:0007669"/>
    <property type="project" value="UniProtKB-SubCell"/>
</dbReference>
<keyword evidence="3" id="KW-1185">Reference proteome</keyword>
<dbReference type="PANTHER" id="PTHR33383:SF1">
    <property type="entry name" value="MEMBRANE PROTEIN INSERTION EFFICIENCY FACTOR-RELATED"/>
    <property type="match status" value="1"/>
</dbReference>
<dbReference type="NCBIfam" id="TIGR00278">
    <property type="entry name" value="membrane protein insertion efficiency factor YidD"/>
    <property type="match status" value="1"/>
</dbReference>
<accession>A0A5S9ITF5</accession>
<gene>
    <name evidence="2" type="ORF">UABAM_06194</name>
</gene>
<dbReference type="SMART" id="SM01234">
    <property type="entry name" value="Haemolytic"/>
    <property type="match status" value="1"/>
</dbReference>
<keyword evidence="1" id="KW-0472">Membrane</keyword>
<organism evidence="2 3">
    <name type="scientific">Uabimicrobium amorphum</name>
    <dbReference type="NCBI Taxonomy" id="2596890"/>
    <lineage>
        <taxon>Bacteria</taxon>
        <taxon>Pseudomonadati</taxon>
        <taxon>Planctomycetota</taxon>
        <taxon>Candidatus Uabimicrobiia</taxon>
        <taxon>Candidatus Uabimicrobiales</taxon>
        <taxon>Candidatus Uabimicrobiaceae</taxon>
        <taxon>Candidatus Uabimicrobium</taxon>
    </lineage>
</organism>
<keyword evidence="1" id="KW-1003">Cell membrane</keyword>
<comment type="function">
    <text evidence="1">Could be involved in insertion of integral membrane proteins into the membrane.</text>
</comment>
<comment type="similarity">
    <text evidence="1">Belongs to the UPF0161 family.</text>
</comment>
<dbReference type="Pfam" id="PF01809">
    <property type="entry name" value="YidD"/>
    <property type="match status" value="1"/>
</dbReference>
<name>A0A5S9ITF5_UABAM</name>
<proteinExistence type="inferred from homology"/>